<dbReference type="InterPro" id="IPR014718">
    <property type="entry name" value="GH-type_carb-bd"/>
</dbReference>
<dbReference type="AlphaFoldDB" id="A0A1G7B9I8"/>
<accession>A0A1G7B9I8</accession>
<comment type="pathway">
    <text evidence="1 5">Carbohydrate metabolism; hexose metabolism.</text>
</comment>
<dbReference type="GO" id="GO:0004034">
    <property type="term" value="F:aldose 1-epimerase activity"/>
    <property type="evidence" value="ECO:0007669"/>
    <property type="project" value="UniProtKB-EC"/>
</dbReference>
<dbReference type="STRING" id="591205.SAMN05421538_10526"/>
<dbReference type="UniPathway" id="UPA00242"/>
<keyword evidence="10" id="KW-1185">Reference proteome</keyword>
<proteinExistence type="inferred from homology"/>
<evidence type="ECO:0000313" key="9">
    <source>
        <dbReference type="EMBL" id="SDE23778.1"/>
    </source>
</evidence>
<feature type="active site" description="Proton donor" evidence="6">
    <location>
        <position position="185"/>
    </location>
</feature>
<dbReference type="GO" id="GO:0030246">
    <property type="term" value="F:carbohydrate binding"/>
    <property type="evidence" value="ECO:0007669"/>
    <property type="project" value="InterPro"/>
</dbReference>
<dbReference type="InterPro" id="IPR047215">
    <property type="entry name" value="Galactose_mutarotase-like"/>
</dbReference>
<dbReference type="CDD" id="cd09019">
    <property type="entry name" value="galactose_mutarotase_like"/>
    <property type="match status" value="1"/>
</dbReference>
<dbReference type="GO" id="GO:0006006">
    <property type="term" value="P:glucose metabolic process"/>
    <property type="evidence" value="ECO:0007669"/>
    <property type="project" value="TreeGrafter"/>
</dbReference>
<feature type="active site" description="Proton acceptor" evidence="6">
    <location>
        <position position="306"/>
    </location>
</feature>
<sequence>MTRNGSDGSATGAAAMQTDEAILPDGRPVRGITLEGGGLRARVLTLGAIVQELRLDGIDHPLVLGSPDIAAYLGEMRYVGAIVGRYANRIGQGRFSLGGEDFQTDRNFLDRHTLHGGSDGTDCQIWEVRSHRRDRVTLGLSLPDGHMGFPGHLNLTAQFTLADATLTITLSARSDAATPCSLAHHGYFDLDGGGDIRGHRLSIAAERYLPVDDDLIPTGEIAAVAGTRFDFRQAREIGPGGYDHNFCLSDAPRTLRPVARLTGQGGLAMQVETTACGLQLYDGAHLSGLPGLEGRIYETHAGVALETQFWPDAPNRPDFPDPILRPGDVFSETTRYRFARPGRT</sequence>
<dbReference type="NCBIfam" id="NF008277">
    <property type="entry name" value="PRK11055.1"/>
    <property type="match status" value="1"/>
</dbReference>
<dbReference type="InterPro" id="IPR011013">
    <property type="entry name" value="Gal_mutarotase_sf_dom"/>
</dbReference>
<dbReference type="PANTHER" id="PTHR10091">
    <property type="entry name" value="ALDOSE-1-EPIMERASE"/>
    <property type="match status" value="1"/>
</dbReference>
<evidence type="ECO:0000256" key="8">
    <source>
        <dbReference type="PIRSR" id="PIRSR005096-3"/>
    </source>
</evidence>
<protein>
    <recommendedName>
        <fullName evidence="5">Aldose 1-epimerase</fullName>
        <ecNumber evidence="5">5.1.3.3</ecNumber>
    </recommendedName>
</protein>
<feature type="binding site" evidence="8">
    <location>
        <begin position="88"/>
        <end position="89"/>
    </location>
    <ligand>
        <name>beta-D-galactose</name>
        <dbReference type="ChEBI" id="CHEBI:27667"/>
    </ligand>
</feature>
<dbReference type="Proteomes" id="UP000199344">
    <property type="component" value="Unassembled WGS sequence"/>
</dbReference>
<dbReference type="EC" id="5.1.3.3" evidence="5"/>
<dbReference type="PIRSF" id="PIRSF005096">
    <property type="entry name" value="GALM"/>
    <property type="match status" value="1"/>
</dbReference>
<feature type="binding site" evidence="8">
    <location>
        <begin position="185"/>
        <end position="187"/>
    </location>
    <ligand>
        <name>beta-D-galactose</name>
        <dbReference type="ChEBI" id="CHEBI:27667"/>
    </ligand>
</feature>
<dbReference type="GO" id="GO:0033499">
    <property type="term" value="P:galactose catabolic process via UDP-galactose, Leloir pathway"/>
    <property type="evidence" value="ECO:0007669"/>
    <property type="project" value="TreeGrafter"/>
</dbReference>
<dbReference type="Pfam" id="PF01263">
    <property type="entry name" value="Aldose_epim"/>
    <property type="match status" value="1"/>
</dbReference>
<feature type="binding site" evidence="7">
    <location>
        <position position="243"/>
    </location>
    <ligand>
        <name>beta-D-galactose</name>
        <dbReference type="ChEBI" id="CHEBI:27667"/>
    </ligand>
</feature>
<dbReference type="InterPro" id="IPR008183">
    <property type="entry name" value="Aldose_1/G6P_1-epimerase"/>
</dbReference>
<evidence type="ECO:0000256" key="7">
    <source>
        <dbReference type="PIRSR" id="PIRSR005096-2"/>
    </source>
</evidence>
<evidence type="ECO:0000256" key="3">
    <source>
        <dbReference type="ARBA" id="ARBA00023235"/>
    </source>
</evidence>
<gene>
    <name evidence="9" type="ORF">SAMN05421538_10526</name>
</gene>
<evidence type="ECO:0000313" key="10">
    <source>
        <dbReference type="Proteomes" id="UP000199344"/>
    </source>
</evidence>
<dbReference type="InterPro" id="IPR015443">
    <property type="entry name" value="Aldose_1-epimerase"/>
</dbReference>
<evidence type="ECO:0000256" key="5">
    <source>
        <dbReference type="PIRNR" id="PIRNR005096"/>
    </source>
</evidence>
<comment type="similarity">
    <text evidence="2 5">Belongs to the aldose epimerase family.</text>
</comment>
<dbReference type="SUPFAM" id="SSF74650">
    <property type="entry name" value="Galactose mutarotase-like"/>
    <property type="match status" value="1"/>
</dbReference>
<organism evidence="9 10">
    <name type="scientific">Paracoccus isoporae</name>
    <dbReference type="NCBI Taxonomy" id="591205"/>
    <lineage>
        <taxon>Bacteria</taxon>
        <taxon>Pseudomonadati</taxon>
        <taxon>Pseudomonadota</taxon>
        <taxon>Alphaproteobacteria</taxon>
        <taxon>Rhodobacterales</taxon>
        <taxon>Paracoccaceae</taxon>
        <taxon>Paracoccus</taxon>
    </lineage>
</organism>
<keyword evidence="3 5" id="KW-0413">Isomerase</keyword>
<dbReference type="Gene3D" id="2.70.98.10">
    <property type="match status" value="1"/>
</dbReference>
<evidence type="ECO:0000256" key="1">
    <source>
        <dbReference type="ARBA" id="ARBA00005028"/>
    </source>
</evidence>
<name>A0A1G7B9I8_9RHOB</name>
<evidence type="ECO:0000256" key="6">
    <source>
        <dbReference type="PIRSR" id="PIRSR005096-1"/>
    </source>
</evidence>
<dbReference type="PANTHER" id="PTHR10091:SF0">
    <property type="entry name" value="GALACTOSE MUTAROTASE"/>
    <property type="match status" value="1"/>
</dbReference>
<dbReference type="EMBL" id="FNAH01000005">
    <property type="protein sequence ID" value="SDE23778.1"/>
    <property type="molecule type" value="Genomic_DNA"/>
</dbReference>
<keyword evidence="4 5" id="KW-0119">Carbohydrate metabolism</keyword>
<evidence type="ECO:0000256" key="4">
    <source>
        <dbReference type="ARBA" id="ARBA00023277"/>
    </source>
</evidence>
<comment type="catalytic activity">
    <reaction evidence="5">
        <text>alpha-D-glucose = beta-D-glucose</text>
        <dbReference type="Rhea" id="RHEA:10264"/>
        <dbReference type="ChEBI" id="CHEBI:15903"/>
        <dbReference type="ChEBI" id="CHEBI:17925"/>
        <dbReference type="EC" id="5.1.3.3"/>
    </reaction>
</comment>
<reference evidence="9 10" key="1">
    <citation type="submission" date="2016-10" db="EMBL/GenBank/DDBJ databases">
        <authorList>
            <person name="de Groot N.N."/>
        </authorList>
    </citation>
    <scope>NUCLEOTIDE SEQUENCE [LARGE SCALE GENOMIC DNA]</scope>
    <source>
        <strain evidence="9 10">DSM 22220</strain>
    </source>
</reference>
<dbReference type="RefSeq" id="WP_245727209.1">
    <property type="nucleotide sequence ID" value="NZ_FNAH01000005.1"/>
</dbReference>
<evidence type="ECO:0000256" key="2">
    <source>
        <dbReference type="ARBA" id="ARBA00006206"/>
    </source>
</evidence>